<evidence type="ECO:0000313" key="2">
    <source>
        <dbReference type="EMBL" id="CAD7395977.1"/>
    </source>
</evidence>
<name>A0A7R9GTC6_TIMPO</name>
<dbReference type="EMBL" id="OD000139">
    <property type="protein sequence ID" value="CAD7395977.1"/>
    <property type="molecule type" value="Genomic_DNA"/>
</dbReference>
<evidence type="ECO:0000256" key="1">
    <source>
        <dbReference type="SAM" id="MobiDB-lite"/>
    </source>
</evidence>
<dbReference type="AlphaFoldDB" id="A0A7R9GTC6"/>
<feature type="region of interest" description="Disordered" evidence="1">
    <location>
        <begin position="1"/>
        <end position="31"/>
    </location>
</feature>
<organism evidence="2">
    <name type="scientific">Timema poppense</name>
    <name type="common">Walking stick</name>
    <dbReference type="NCBI Taxonomy" id="170557"/>
    <lineage>
        <taxon>Eukaryota</taxon>
        <taxon>Metazoa</taxon>
        <taxon>Ecdysozoa</taxon>
        <taxon>Arthropoda</taxon>
        <taxon>Hexapoda</taxon>
        <taxon>Insecta</taxon>
        <taxon>Pterygota</taxon>
        <taxon>Neoptera</taxon>
        <taxon>Polyneoptera</taxon>
        <taxon>Phasmatodea</taxon>
        <taxon>Timematodea</taxon>
        <taxon>Timematoidea</taxon>
        <taxon>Timematidae</taxon>
        <taxon>Timema</taxon>
    </lineage>
</organism>
<gene>
    <name evidence="2" type="ORF">TPSB3V08_LOCUS427</name>
</gene>
<protein>
    <submittedName>
        <fullName evidence="2">Uncharacterized protein</fullName>
    </submittedName>
</protein>
<proteinExistence type="predicted"/>
<feature type="compositionally biased region" description="Gly residues" evidence="1">
    <location>
        <begin position="19"/>
        <end position="31"/>
    </location>
</feature>
<accession>A0A7R9GTC6</accession>
<sequence length="250" mass="25304">MDTISNTNANFSMDRGKEFGPGGGDDGADGGGSNVLSLLSGLLGGSSGGGGDGEAGGGSNVLSLLSGLLGSSSGGGGDGEDGGGSNVLSLVSGLFGSSSGGGGASVGGSVSYKGATYDDLIKQSREENSFNPISLLTNSISQVLQVGMNKVDFIGHVPAFAWGESGKPFSKITVSTPNQNQNPHIPVVRSLVQHENDALDHAATEEGSLPVQLKEVSQRMPDSSVTNLHVQCAPMCYRDSQKKIVICEQK</sequence>
<feature type="compositionally biased region" description="Polar residues" evidence="1">
    <location>
        <begin position="1"/>
        <end position="11"/>
    </location>
</feature>
<reference evidence="2" key="1">
    <citation type="submission" date="2020-11" db="EMBL/GenBank/DDBJ databases">
        <authorList>
            <person name="Tran Van P."/>
        </authorList>
    </citation>
    <scope>NUCLEOTIDE SEQUENCE</scope>
</reference>